<feature type="transmembrane region" description="Helical" evidence="6">
    <location>
        <begin position="49"/>
        <end position="74"/>
    </location>
</feature>
<evidence type="ECO:0000313" key="8">
    <source>
        <dbReference type="EMBL" id="OGY29826.1"/>
    </source>
</evidence>
<evidence type="ECO:0000256" key="1">
    <source>
        <dbReference type="ARBA" id="ARBA00004651"/>
    </source>
</evidence>
<comment type="caution">
    <text evidence="8">The sequence shown here is derived from an EMBL/GenBank/DDBJ whole genome shotgun (WGS) entry which is preliminary data.</text>
</comment>
<sequence>MQEFLQWLEVLREQLIQNTQVLLPEPHASLLSGIVLGEKGDLSSEFKKALIATGTIHVVVVSGYNISLICGWLSGMTRIFSKQITFVLIISCVIFYTLLTGAEAPTIRAAIMGLLVWGSRVAGRVSDSVFLLILTGVVMFVFDHTVLESISFQLSFMATLGIILFGDTLGAVFKFLPSPLSSDLATTLSAQILVLPILVYYFGSVSWISPVVNVLVLWTVPLATILGFLTLLISILSMEIAKVAAWFVWLPLDIFQQIISISGSFSYSQIYFPKQNVLLLVGWYFVILGFLSFRKKHANELADKT</sequence>
<keyword evidence="4 6" id="KW-1133">Transmembrane helix</keyword>
<protein>
    <recommendedName>
        <fullName evidence="7">ComEC/Rec2-related protein domain-containing protein</fullName>
    </recommendedName>
</protein>
<feature type="transmembrane region" description="Helical" evidence="6">
    <location>
        <begin position="277"/>
        <end position="293"/>
    </location>
</feature>
<evidence type="ECO:0000256" key="6">
    <source>
        <dbReference type="SAM" id="Phobius"/>
    </source>
</evidence>
<keyword evidence="2" id="KW-1003">Cell membrane</keyword>
<evidence type="ECO:0000259" key="7">
    <source>
        <dbReference type="Pfam" id="PF03772"/>
    </source>
</evidence>
<evidence type="ECO:0000313" key="9">
    <source>
        <dbReference type="Proteomes" id="UP000177821"/>
    </source>
</evidence>
<proteinExistence type="predicted"/>
<feature type="transmembrane region" description="Helical" evidence="6">
    <location>
        <begin position="154"/>
        <end position="176"/>
    </location>
</feature>
<dbReference type="NCBIfam" id="TIGR00360">
    <property type="entry name" value="ComEC_N-term"/>
    <property type="match status" value="1"/>
</dbReference>
<feature type="transmembrane region" description="Helical" evidence="6">
    <location>
        <begin position="215"/>
        <end position="236"/>
    </location>
</feature>
<evidence type="ECO:0000256" key="5">
    <source>
        <dbReference type="ARBA" id="ARBA00023136"/>
    </source>
</evidence>
<dbReference type="EMBL" id="MHCX01000013">
    <property type="protein sequence ID" value="OGY29826.1"/>
    <property type="molecule type" value="Genomic_DNA"/>
</dbReference>
<dbReference type="InterPro" id="IPR004477">
    <property type="entry name" value="ComEC_N"/>
</dbReference>
<dbReference type="GO" id="GO:0005886">
    <property type="term" value="C:plasma membrane"/>
    <property type="evidence" value="ECO:0007669"/>
    <property type="project" value="UniProtKB-SubCell"/>
</dbReference>
<dbReference type="PANTHER" id="PTHR30619:SF7">
    <property type="entry name" value="BETA-LACTAMASE DOMAIN PROTEIN"/>
    <property type="match status" value="1"/>
</dbReference>
<dbReference type="Pfam" id="PF03772">
    <property type="entry name" value="Competence"/>
    <property type="match status" value="1"/>
</dbReference>
<feature type="transmembrane region" description="Helical" evidence="6">
    <location>
        <begin position="80"/>
        <end position="100"/>
    </location>
</feature>
<dbReference type="PANTHER" id="PTHR30619">
    <property type="entry name" value="DNA INTERNALIZATION/COMPETENCE PROTEIN COMEC/REC2"/>
    <property type="match status" value="1"/>
</dbReference>
<comment type="subcellular location">
    <subcellularLocation>
        <location evidence="1">Cell membrane</location>
        <topology evidence="1">Multi-pass membrane protein</topology>
    </subcellularLocation>
</comment>
<feature type="domain" description="ComEC/Rec2-related protein" evidence="7">
    <location>
        <begin position="34"/>
        <end position="292"/>
    </location>
</feature>
<accession>A0A1G1WQ12</accession>
<keyword evidence="3 6" id="KW-0812">Transmembrane</keyword>
<gene>
    <name evidence="8" type="ORF">A3J50_04420</name>
</gene>
<organism evidence="8 9">
    <name type="scientific">Candidatus Woykebacteria bacterium RIFCSPHIGHO2_02_FULL_43_16b</name>
    <dbReference type="NCBI Taxonomy" id="1802601"/>
    <lineage>
        <taxon>Bacteria</taxon>
        <taxon>Candidatus Woykeibacteriota</taxon>
    </lineage>
</organism>
<feature type="transmembrane region" description="Helical" evidence="6">
    <location>
        <begin position="121"/>
        <end position="142"/>
    </location>
</feature>
<reference evidence="8 9" key="1">
    <citation type="journal article" date="2016" name="Nat. Commun.">
        <title>Thousands of microbial genomes shed light on interconnected biogeochemical processes in an aquifer system.</title>
        <authorList>
            <person name="Anantharaman K."/>
            <person name="Brown C.T."/>
            <person name="Hug L.A."/>
            <person name="Sharon I."/>
            <person name="Castelle C.J."/>
            <person name="Probst A.J."/>
            <person name="Thomas B.C."/>
            <person name="Singh A."/>
            <person name="Wilkins M.J."/>
            <person name="Karaoz U."/>
            <person name="Brodie E.L."/>
            <person name="Williams K.H."/>
            <person name="Hubbard S.S."/>
            <person name="Banfield J.F."/>
        </authorList>
    </citation>
    <scope>NUCLEOTIDE SEQUENCE [LARGE SCALE GENOMIC DNA]</scope>
</reference>
<evidence type="ECO:0000256" key="4">
    <source>
        <dbReference type="ARBA" id="ARBA00022989"/>
    </source>
</evidence>
<dbReference type="Proteomes" id="UP000177821">
    <property type="component" value="Unassembled WGS sequence"/>
</dbReference>
<name>A0A1G1WQ12_9BACT</name>
<evidence type="ECO:0000256" key="2">
    <source>
        <dbReference type="ARBA" id="ARBA00022475"/>
    </source>
</evidence>
<evidence type="ECO:0000256" key="3">
    <source>
        <dbReference type="ARBA" id="ARBA00022692"/>
    </source>
</evidence>
<keyword evidence="5 6" id="KW-0472">Membrane</keyword>
<dbReference type="InterPro" id="IPR052159">
    <property type="entry name" value="Competence_DNA_uptake"/>
</dbReference>
<dbReference type="AlphaFoldDB" id="A0A1G1WQ12"/>
<feature type="transmembrane region" description="Helical" evidence="6">
    <location>
        <begin position="188"/>
        <end position="209"/>
    </location>
</feature>